<evidence type="ECO:0000256" key="1">
    <source>
        <dbReference type="SAM" id="MobiDB-lite"/>
    </source>
</evidence>
<reference evidence="2" key="1">
    <citation type="submission" date="2023-04" db="EMBL/GenBank/DDBJ databases">
        <authorList>
            <person name="Vijverberg K."/>
            <person name="Xiong W."/>
            <person name="Schranz E."/>
        </authorList>
    </citation>
    <scope>NUCLEOTIDE SEQUENCE</scope>
</reference>
<accession>A0AA36DZZ5</accession>
<feature type="compositionally biased region" description="Acidic residues" evidence="1">
    <location>
        <begin position="105"/>
        <end position="122"/>
    </location>
</feature>
<dbReference type="AlphaFoldDB" id="A0AA36DZZ5"/>
<sequence length="132" mass="15181">MGLNCCVWNDVAVSKIAKLWGDICFLKKYNEPPLALKKVCIKTLKQYLIQEKIKLVVKEIEYDIGVRELSNSELEIIDSRETLDCYIPKISGESDDKIFHGGNNFEDDIQVNQEDDKEDGEISDNPSKKYYT</sequence>
<dbReference type="Proteomes" id="UP001177003">
    <property type="component" value="Chromosome 3"/>
</dbReference>
<proteinExistence type="predicted"/>
<evidence type="ECO:0000313" key="3">
    <source>
        <dbReference type="Proteomes" id="UP001177003"/>
    </source>
</evidence>
<organism evidence="2 3">
    <name type="scientific">Lactuca saligna</name>
    <name type="common">Willowleaf lettuce</name>
    <dbReference type="NCBI Taxonomy" id="75948"/>
    <lineage>
        <taxon>Eukaryota</taxon>
        <taxon>Viridiplantae</taxon>
        <taxon>Streptophyta</taxon>
        <taxon>Embryophyta</taxon>
        <taxon>Tracheophyta</taxon>
        <taxon>Spermatophyta</taxon>
        <taxon>Magnoliopsida</taxon>
        <taxon>eudicotyledons</taxon>
        <taxon>Gunneridae</taxon>
        <taxon>Pentapetalae</taxon>
        <taxon>asterids</taxon>
        <taxon>campanulids</taxon>
        <taxon>Asterales</taxon>
        <taxon>Asteraceae</taxon>
        <taxon>Cichorioideae</taxon>
        <taxon>Cichorieae</taxon>
        <taxon>Lactucinae</taxon>
        <taxon>Lactuca</taxon>
    </lineage>
</organism>
<gene>
    <name evidence="2" type="ORF">LSALG_LOCUS16829</name>
</gene>
<protein>
    <submittedName>
        <fullName evidence="2">Uncharacterized protein</fullName>
    </submittedName>
</protein>
<evidence type="ECO:0000313" key="2">
    <source>
        <dbReference type="EMBL" id="CAI9276867.1"/>
    </source>
</evidence>
<feature type="region of interest" description="Disordered" evidence="1">
    <location>
        <begin position="93"/>
        <end position="132"/>
    </location>
</feature>
<dbReference type="EMBL" id="OX465079">
    <property type="protein sequence ID" value="CAI9276867.1"/>
    <property type="molecule type" value="Genomic_DNA"/>
</dbReference>
<name>A0AA36DZZ5_LACSI</name>
<keyword evidence="3" id="KW-1185">Reference proteome</keyword>